<feature type="compositionally biased region" description="Basic and acidic residues" evidence="1">
    <location>
        <begin position="72"/>
        <end position="81"/>
    </location>
</feature>
<accession>A0A1J7IQD4</accession>
<evidence type="ECO:0000256" key="1">
    <source>
        <dbReference type="SAM" id="MobiDB-lite"/>
    </source>
</evidence>
<protein>
    <submittedName>
        <fullName evidence="2">Uncharacterized protein</fullName>
    </submittedName>
</protein>
<dbReference type="EMBL" id="KV875097">
    <property type="protein sequence ID" value="OIW29411.1"/>
    <property type="molecule type" value="Genomic_DNA"/>
</dbReference>
<dbReference type="AlphaFoldDB" id="A0A1J7IQD4"/>
<dbReference type="InParanoid" id="A0A1J7IQD4"/>
<name>A0A1J7IQD4_9PEZI</name>
<feature type="region of interest" description="Disordered" evidence="1">
    <location>
        <begin position="69"/>
        <end position="98"/>
    </location>
</feature>
<gene>
    <name evidence="2" type="ORF">CONLIGDRAFT_680260</name>
</gene>
<evidence type="ECO:0000313" key="3">
    <source>
        <dbReference type="Proteomes" id="UP000182658"/>
    </source>
</evidence>
<organism evidence="2 3">
    <name type="scientific">Coniochaeta ligniaria NRRL 30616</name>
    <dbReference type="NCBI Taxonomy" id="1408157"/>
    <lineage>
        <taxon>Eukaryota</taxon>
        <taxon>Fungi</taxon>
        <taxon>Dikarya</taxon>
        <taxon>Ascomycota</taxon>
        <taxon>Pezizomycotina</taxon>
        <taxon>Sordariomycetes</taxon>
        <taxon>Sordariomycetidae</taxon>
        <taxon>Coniochaetales</taxon>
        <taxon>Coniochaetaceae</taxon>
        <taxon>Coniochaeta</taxon>
    </lineage>
</organism>
<keyword evidence="3" id="KW-1185">Reference proteome</keyword>
<sequence length="186" mass="20964">MSQRTDFECPAEDKKDWDENGSLLGRLLFRDIILLSGVLAYGIEPLLQVFSAFSMLSYGVPVLEMPPLHNAQDSRGREGRPPEGVPMTNPDGSSAREPTRCRKCGQSTDPAKHNDHLVNCSYWACYHCRESNEIDNVIRRGSTSRQRDPIYGVTSNIVSQRNRAIDIAIRKFGLPMDDPIAVTWRK</sequence>
<reference evidence="2 3" key="1">
    <citation type="submission" date="2016-10" db="EMBL/GenBank/DDBJ databases">
        <title>Draft genome sequence of Coniochaeta ligniaria NRRL30616, a lignocellulolytic fungus for bioabatement of inhibitors in plant biomass hydrolysates.</title>
        <authorList>
            <consortium name="DOE Joint Genome Institute"/>
            <person name="Jimenez D.J."/>
            <person name="Hector R.E."/>
            <person name="Riley R."/>
            <person name="Sun H."/>
            <person name="Grigoriev I.V."/>
            <person name="Van Elsas J.D."/>
            <person name="Nichols N.N."/>
        </authorList>
    </citation>
    <scope>NUCLEOTIDE SEQUENCE [LARGE SCALE GENOMIC DNA]</scope>
    <source>
        <strain evidence="2 3">NRRL 30616</strain>
    </source>
</reference>
<proteinExistence type="predicted"/>
<evidence type="ECO:0000313" key="2">
    <source>
        <dbReference type="EMBL" id="OIW29411.1"/>
    </source>
</evidence>
<dbReference type="Proteomes" id="UP000182658">
    <property type="component" value="Unassembled WGS sequence"/>
</dbReference>